<accession>C6SG96</accession>
<name>C6SG96_NEIME</name>
<dbReference type="EMBL" id="AM889137">
    <property type="protein sequence ID" value="CBA09570.1"/>
    <property type="molecule type" value="Genomic_DNA"/>
</dbReference>
<reference evidence="1" key="1">
    <citation type="journal article" date="2008" name="Proc. Natl. Acad. Sci. U.S.A.">
        <title>Whole-genome comparison of disease and carriage strains provides insights into virulence evolution in Neisseria meningitidis.</title>
        <authorList>
            <person name="Schoen C."/>
            <person name="Blom J."/>
            <person name="Claus H."/>
            <person name="Schramm-Glueck A."/>
            <person name="Brandt P."/>
            <person name="Mueller T."/>
            <person name="Goesmann A."/>
            <person name="Joseph B."/>
            <person name="Konietzny S."/>
            <person name="Kurzai O."/>
            <person name="Schmitt C."/>
            <person name="Friedrich T."/>
            <person name="Linke B."/>
            <person name="Vogel U."/>
            <person name="Frosch M."/>
        </authorList>
    </citation>
    <scope>NUCLEOTIDE SEQUENCE</scope>
    <source>
        <strain evidence="1">Alpha153</strain>
    </source>
</reference>
<evidence type="ECO:0000313" key="1">
    <source>
        <dbReference type="EMBL" id="CBA09570.1"/>
    </source>
</evidence>
<sequence length="81" mass="9008">MIRMNDKHDLVMTHVISLWMVKTAFCHAKAEGKVQRAGIILGFADGIKDLVRKICIPPKISVSDGIQMFWLPSQRSASKAA</sequence>
<organism evidence="1">
    <name type="scientific">Neisseria meningitidis alpha153</name>
    <dbReference type="NCBI Taxonomy" id="663926"/>
    <lineage>
        <taxon>Bacteria</taxon>
        <taxon>Pseudomonadati</taxon>
        <taxon>Pseudomonadota</taxon>
        <taxon>Betaproteobacteria</taxon>
        <taxon>Neisseriales</taxon>
        <taxon>Neisseriaceae</taxon>
        <taxon>Neisseria</taxon>
    </lineage>
</organism>
<gene>
    <name evidence="1" type="ORF">NME_2315</name>
</gene>
<dbReference type="AlphaFoldDB" id="C6SG96"/>
<protein>
    <submittedName>
        <fullName evidence="1">Uncharacterized protein</fullName>
    </submittedName>
</protein>
<proteinExistence type="predicted"/>